<comment type="caution">
    <text evidence="3">The sequence shown here is derived from an EMBL/GenBank/DDBJ whole genome shotgun (WGS) entry which is preliminary data.</text>
</comment>
<gene>
    <name evidence="3" type="ORF">WM40_11850</name>
</gene>
<dbReference type="GO" id="GO:0046872">
    <property type="term" value="F:metal ion binding"/>
    <property type="evidence" value="ECO:0007669"/>
    <property type="project" value="UniProtKB-KW"/>
</dbReference>
<dbReference type="PROSITE" id="PS00934">
    <property type="entry name" value="GLYOXALASE_I_1"/>
    <property type="match status" value="1"/>
</dbReference>
<dbReference type="Proteomes" id="UP000033618">
    <property type="component" value="Unassembled WGS sequence"/>
</dbReference>
<proteinExistence type="predicted"/>
<protein>
    <submittedName>
        <fullName evidence="3">Glyoxalase</fullName>
    </submittedName>
</protein>
<evidence type="ECO:0000313" key="4">
    <source>
        <dbReference type="Proteomes" id="UP000033618"/>
    </source>
</evidence>
<dbReference type="GO" id="GO:0004462">
    <property type="term" value="F:lactoylglutathione lyase activity"/>
    <property type="evidence" value="ECO:0007669"/>
    <property type="project" value="InterPro"/>
</dbReference>
<dbReference type="InterPro" id="IPR037523">
    <property type="entry name" value="VOC_core"/>
</dbReference>
<dbReference type="STRING" id="28092.WM40_11850"/>
<dbReference type="PANTHER" id="PTHR43048:SF3">
    <property type="entry name" value="METHYLMALONYL-COA EPIMERASE, MITOCHONDRIAL"/>
    <property type="match status" value="1"/>
</dbReference>
<evidence type="ECO:0000313" key="3">
    <source>
        <dbReference type="EMBL" id="KKB63471.1"/>
    </source>
</evidence>
<reference evidence="3 4" key="1">
    <citation type="submission" date="2015-03" db="EMBL/GenBank/DDBJ databases">
        <title>Draft Genome Sequence of Burkholderia andropogonis type strain ICMP2807, isolated from Sorghum bicolor.</title>
        <authorList>
            <person name="Lopes-Santos L."/>
            <person name="Castro D.B."/>
            <person name="Ottoboni L.M."/>
            <person name="Park D."/>
            <person name="Weirc B.S."/>
            <person name="Destefano S.A."/>
        </authorList>
    </citation>
    <scope>NUCLEOTIDE SEQUENCE [LARGE SCALE GENOMIC DNA]</scope>
    <source>
        <strain evidence="3 4">ICMP2807</strain>
    </source>
</reference>
<feature type="domain" description="VOC" evidence="2">
    <location>
        <begin position="151"/>
        <end position="277"/>
    </location>
</feature>
<dbReference type="Gene3D" id="3.10.180.10">
    <property type="entry name" value="2,3-Dihydroxybiphenyl 1,2-Dioxygenase, domain 1"/>
    <property type="match status" value="2"/>
</dbReference>
<dbReference type="PANTHER" id="PTHR43048">
    <property type="entry name" value="METHYLMALONYL-COA EPIMERASE"/>
    <property type="match status" value="1"/>
</dbReference>
<dbReference type="GO" id="GO:0046491">
    <property type="term" value="P:L-methylmalonyl-CoA metabolic process"/>
    <property type="evidence" value="ECO:0007669"/>
    <property type="project" value="TreeGrafter"/>
</dbReference>
<dbReference type="Pfam" id="PF00903">
    <property type="entry name" value="Glyoxalase"/>
    <property type="match status" value="1"/>
</dbReference>
<dbReference type="PATRIC" id="fig|28092.6.peg.2785"/>
<dbReference type="AlphaFoldDB" id="A0A0F5K012"/>
<organism evidence="3 4">
    <name type="scientific">Robbsia andropogonis</name>
    <dbReference type="NCBI Taxonomy" id="28092"/>
    <lineage>
        <taxon>Bacteria</taxon>
        <taxon>Pseudomonadati</taxon>
        <taxon>Pseudomonadota</taxon>
        <taxon>Betaproteobacteria</taxon>
        <taxon>Burkholderiales</taxon>
        <taxon>Burkholderiaceae</taxon>
        <taxon>Robbsia</taxon>
    </lineage>
</organism>
<dbReference type="RefSeq" id="WP_024905271.1">
    <property type="nucleotide sequence ID" value="NZ_CADFGU010000003.1"/>
</dbReference>
<dbReference type="EMBL" id="LAQU01000010">
    <property type="protein sequence ID" value="KKB63471.1"/>
    <property type="molecule type" value="Genomic_DNA"/>
</dbReference>
<evidence type="ECO:0000256" key="1">
    <source>
        <dbReference type="ARBA" id="ARBA00022723"/>
    </source>
</evidence>
<name>A0A0F5K012_9BURK</name>
<keyword evidence="1" id="KW-0479">Metal-binding</keyword>
<dbReference type="SUPFAM" id="SSF54593">
    <property type="entry name" value="Glyoxalase/Bleomycin resistance protein/Dihydroxybiphenyl dioxygenase"/>
    <property type="match status" value="1"/>
</dbReference>
<dbReference type="InterPro" id="IPR018146">
    <property type="entry name" value="Glyoxalase_1_CS"/>
</dbReference>
<dbReference type="InterPro" id="IPR004360">
    <property type="entry name" value="Glyas_Fos-R_dOase_dom"/>
</dbReference>
<dbReference type="InterPro" id="IPR029068">
    <property type="entry name" value="Glyas_Bleomycin-R_OHBP_Dase"/>
</dbReference>
<keyword evidence="4" id="KW-1185">Reference proteome</keyword>
<dbReference type="InterPro" id="IPR051785">
    <property type="entry name" value="MMCE/EMCE_epimerase"/>
</dbReference>
<feature type="domain" description="VOC" evidence="2">
    <location>
        <begin position="6"/>
        <end position="112"/>
    </location>
</feature>
<dbReference type="PROSITE" id="PS51819">
    <property type="entry name" value="VOC"/>
    <property type="match status" value="2"/>
</dbReference>
<dbReference type="GO" id="GO:0004493">
    <property type="term" value="F:methylmalonyl-CoA epimerase activity"/>
    <property type="evidence" value="ECO:0007669"/>
    <property type="project" value="TreeGrafter"/>
</dbReference>
<evidence type="ECO:0000259" key="2">
    <source>
        <dbReference type="PROSITE" id="PS51819"/>
    </source>
</evidence>
<accession>A0A0F5K012</accession>
<sequence>MITVQDIAFVRYQVTDLDRMERFLLDFGLHRAARTERALYMRAAGPAHHVHISELGDSNQTVGFGLYARDAADLERLASHLGLQVEDNPEPGGGRRVRMHDPSGFLVDVLHGGAQHAPLPLRESVAVNFGGAPQRLGKPVRLKPRPSGVMRLGHIAIQVSDFAASHAFYRDVLGLRASDTYWAGTQQNTIAAFMHCGLGDEWTDHHTVAVIAAQDGRSRFDHAAFEVLDIDDVMLGGEYLKSCGYQHSWGVGRHVQGSQIFDYWRDPFGNKIEHWTDGDLVNDNMPVGHAPMSPDELRQWAPPMTPEFFE</sequence>